<evidence type="ECO:0000256" key="10">
    <source>
        <dbReference type="ARBA" id="ARBA00023136"/>
    </source>
</evidence>
<keyword evidence="6 11" id="KW-0812">Transmembrane</keyword>
<proteinExistence type="inferred from homology"/>
<dbReference type="GO" id="GO:0009306">
    <property type="term" value="P:protein secretion"/>
    <property type="evidence" value="ECO:0007669"/>
    <property type="project" value="UniProtKB-UniRule"/>
</dbReference>
<dbReference type="OrthoDB" id="9813947at2"/>
<comment type="subcellular location">
    <subcellularLocation>
        <location evidence="1 11">Cell membrane</location>
        <topology evidence="1 11">Multi-pass membrane protein</topology>
    </subcellularLocation>
</comment>
<evidence type="ECO:0000313" key="13">
    <source>
        <dbReference type="Proteomes" id="UP000279799"/>
    </source>
</evidence>
<dbReference type="KEGG" id="adp:NCTC12871_01637"/>
<keyword evidence="5 11" id="KW-1003">Cell membrane</keyword>
<dbReference type="InterPro" id="IPR004692">
    <property type="entry name" value="SecG"/>
</dbReference>
<evidence type="ECO:0000256" key="7">
    <source>
        <dbReference type="ARBA" id="ARBA00022927"/>
    </source>
</evidence>
<accession>A0A448TW07</accession>
<keyword evidence="13" id="KW-1185">Reference proteome</keyword>
<dbReference type="GO" id="GO:0015450">
    <property type="term" value="F:protein-transporting ATPase activity"/>
    <property type="evidence" value="ECO:0007669"/>
    <property type="project" value="UniProtKB-UniRule"/>
</dbReference>
<gene>
    <name evidence="12" type="primary">secG</name>
    <name evidence="12" type="ORF">NCTC12871_01637</name>
</gene>
<keyword evidence="8 11" id="KW-1133">Transmembrane helix</keyword>
<evidence type="ECO:0000256" key="5">
    <source>
        <dbReference type="ARBA" id="ARBA00022475"/>
    </source>
</evidence>
<dbReference type="GO" id="GO:0065002">
    <property type="term" value="P:intracellular protein transmembrane transport"/>
    <property type="evidence" value="ECO:0007669"/>
    <property type="project" value="TreeGrafter"/>
</dbReference>
<sequence length="112" mass="11749">MYEALLVIYLIIAVVLIGFILIQQGKGANVGASFGGGASGTIFGSRGAGNFLSHTTAVLATIFFLISIALGNINSHHSAKNEGFNNLSQVAEQVQQQEQTAAKTQSNTDIPR</sequence>
<evidence type="ECO:0000256" key="4">
    <source>
        <dbReference type="ARBA" id="ARBA00022448"/>
    </source>
</evidence>
<dbReference type="RefSeq" id="WP_126600599.1">
    <property type="nucleotide sequence ID" value="NZ_LR134510.1"/>
</dbReference>
<comment type="function">
    <text evidence="11">Involved in protein export. Participates in an early event of protein translocation.</text>
</comment>
<organism evidence="12 13">
    <name type="scientific">Actinobacillus delphinicola</name>
    <dbReference type="NCBI Taxonomy" id="51161"/>
    <lineage>
        <taxon>Bacteria</taxon>
        <taxon>Pseudomonadati</taxon>
        <taxon>Pseudomonadota</taxon>
        <taxon>Gammaproteobacteria</taxon>
        <taxon>Pasteurellales</taxon>
        <taxon>Pasteurellaceae</taxon>
        <taxon>Actinobacillus</taxon>
    </lineage>
</organism>
<dbReference type="PRINTS" id="PR01651">
    <property type="entry name" value="SECGEXPORT"/>
</dbReference>
<keyword evidence="4 11" id="KW-0813">Transport</keyword>
<dbReference type="Proteomes" id="UP000279799">
    <property type="component" value="Chromosome"/>
</dbReference>
<evidence type="ECO:0000256" key="6">
    <source>
        <dbReference type="ARBA" id="ARBA00022692"/>
    </source>
</evidence>
<dbReference type="Pfam" id="PF03840">
    <property type="entry name" value="SecG"/>
    <property type="match status" value="1"/>
</dbReference>
<evidence type="ECO:0000256" key="1">
    <source>
        <dbReference type="ARBA" id="ARBA00004651"/>
    </source>
</evidence>
<dbReference type="AlphaFoldDB" id="A0A448TW07"/>
<dbReference type="GO" id="GO:0043952">
    <property type="term" value="P:protein transport by the Sec complex"/>
    <property type="evidence" value="ECO:0007669"/>
    <property type="project" value="TreeGrafter"/>
</dbReference>
<evidence type="ECO:0000313" key="12">
    <source>
        <dbReference type="EMBL" id="VEJ10128.1"/>
    </source>
</evidence>
<evidence type="ECO:0000256" key="9">
    <source>
        <dbReference type="ARBA" id="ARBA00023010"/>
    </source>
</evidence>
<dbReference type="EMBL" id="LR134510">
    <property type="protein sequence ID" value="VEJ10128.1"/>
    <property type="molecule type" value="Genomic_DNA"/>
</dbReference>
<name>A0A448TW07_9PAST</name>
<dbReference type="PANTHER" id="PTHR34182">
    <property type="entry name" value="PROTEIN-EXPORT MEMBRANE PROTEIN SECG"/>
    <property type="match status" value="1"/>
</dbReference>
<dbReference type="NCBIfam" id="TIGR00810">
    <property type="entry name" value="secG"/>
    <property type="match status" value="1"/>
</dbReference>
<evidence type="ECO:0000256" key="8">
    <source>
        <dbReference type="ARBA" id="ARBA00022989"/>
    </source>
</evidence>
<comment type="caution">
    <text evidence="11">Lacks conserved residue(s) required for the propagation of feature annotation.</text>
</comment>
<feature type="transmembrane region" description="Helical" evidence="11">
    <location>
        <begin position="51"/>
        <end position="70"/>
    </location>
</feature>
<keyword evidence="10 11" id="KW-0472">Membrane</keyword>
<protein>
    <recommendedName>
        <fullName evidence="3 11">Protein-export membrane protein SecG</fullName>
    </recommendedName>
</protein>
<comment type="similarity">
    <text evidence="2 11">Belongs to the SecG family.</text>
</comment>
<dbReference type="GO" id="GO:0005886">
    <property type="term" value="C:plasma membrane"/>
    <property type="evidence" value="ECO:0007669"/>
    <property type="project" value="UniProtKB-SubCell"/>
</dbReference>
<evidence type="ECO:0000256" key="11">
    <source>
        <dbReference type="RuleBase" id="RU365087"/>
    </source>
</evidence>
<reference evidence="12 13" key="1">
    <citation type="submission" date="2018-12" db="EMBL/GenBank/DDBJ databases">
        <authorList>
            <consortium name="Pathogen Informatics"/>
        </authorList>
    </citation>
    <scope>NUCLEOTIDE SEQUENCE [LARGE SCALE GENOMIC DNA]</scope>
    <source>
        <strain evidence="12 13">NCTC12871</strain>
    </source>
</reference>
<evidence type="ECO:0000256" key="3">
    <source>
        <dbReference type="ARBA" id="ARBA00017876"/>
    </source>
</evidence>
<keyword evidence="9 11" id="KW-0811">Translocation</keyword>
<keyword evidence="7 11" id="KW-0653">Protein transport</keyword>
<evidence type="ECO:0000256" key="2">
    <source>
        <dbReference type="ARBA" id="ARBA00008445"/>
    </source>
</evidence>
<dbReference type="PANTHER" id="PTHR34182:SF1">
    <property type="entry name" value="PROTEIN-EXPORT MEMBRANE PROTEIN SECG"/>
    <property type="match status" value="1"/>
</dbReference>